<dbReference type="EMBL" id="JAGPXC010000006">
    <property type="protein sequence ID" value="KAH6651545.1"/>
    <property type="molecule type" value="Genomic_DNA"/>
</dbReference>
<dbReference type="OrthoDB" id="10265971at2759"/>
<dbReference type="PANTHER" id="PTHR35870:SF6">
    <property type="entry name" value="MGS207 PROTEIN"/>
    <property type="match status" value="1"/>
</dbReference>
<comment type="caution">
    <text evidence="2">The sequence shown here is derived from an EMBL/GenBank/DDBJ whole genome shotgun (WGS) entry which is preliminary data.</text>
</comment>
<dbReference type="PANTHER" id="PTHR35870">
    <property type="entry name" value="PROTEIN, PUTATIVE (AFU_ORTHOLOGUE AFUA_5G03330)-RELATED"/>
    <property type="match status" value="1"/>
</dbReference>
<accession>A0A9P8UG64</accession>
<dbReference type="AlphaFoldDB" id="A0A9P8UG64"/>
<evidence type="ECO:0000256" key="1">
    <source>
        <dbReference type="ARBA" id="ARBA00023002"/>
    </source>
</evidence>
<dbReference type="GeneID" id="70125137"/>
<dbReference type="Pfam" id="PF14027">
    <property type="entry name" value="Questin_oxidase"/>
    <property type="match status" value="1"/>
</dbReference>
<gene>
    <name evidence="2" type="ORF">BKA67DRAFT_331219</name>
</gene>
<dbReference type="Proteomes" id="UP000758603">
    <property type="component" value="Unassembled WGS sequence"/>
</dbReference>
<evidence type="ECO:0000313" key="2">
    <source>
        <dbReference type="EMBL" id="KAH6651545.1"/>
    </source>
</evidence>
<reference evidence="2" key="1">
    <citation type="journal article" date="2021" name="Nat. Commun.">
        <title>Genetic determinants of endophytism in the Arabidopsis root mycobiome.</title>
        <authorList>
            <person name="Mesny F."/>
            <person name="Miyauchi S."/>
            <person name="Thiergart T."/>
            <person name="Pickel B."/>
            <person name="Atanasova L."/>
            <person name="Karlsson M."/>
            <person name="Huettel B."/>
            <person name="Barry K.W."/>
            <person name="Haridas S."/>
            <person name="Chen C."/>
            <person name="Bauer D."/>
            <person name="Andreopoulos W."/>
            <person name="Pangilinan J."/>
            <person name="LaButti K."/>
            <person name="Riley R."/>
            <person name="Lipzen A."/>
            <person name="Clum A."/>
            <person name="Drula E."/>
            <person name="Henrissat B."/>
            <person name="Kohler A."/>
            <person name="Grigoriev I.V."/>
            <person name="Martin F.M."/>
            <person name="Hacquard S."/>
        </authorList>
    </citation>
    <scope>NUCLEOTIDE SEQUENCE</scope>
    <source>
        <strain evidence="2">MPI-SDFR-AT-0073</strain>
    </source>
</reference>
<name>A0A9P8UG64_9PEZI</name>
<dbReference type="InterPro" id="IPR025337">
    <property type="entry name" value="Questin_oxidase-like"/>
</dbReference>
<dbReference type="GO" id="GO:0016491">
    <property type="term" value="F:oxidoreductase activity"/>
    <property type="evidence" value="ECO:0007669"/>
    <property type="project" value="UniProtKB-KW"/>
</dbReference>
<dbReference type="RefSeq" id="XP_045955823.1">
    <property type="nucleotide sequence ID" value="XM_046096244.1"/>
</dbReference>
<organism evidence="2 3">
    <name type="scientific">Truncatella angustata</name>
    <dbReference type="NCBI Taxonomy" id="152316"/>
    <lineage>
        <taxon>Eukaryota</taxon>
        <taxon>Fungi</taxon>
        <taxon>Dikarya</taxon>
        <taxon>Ascomycota</taxon>
        <taxon>Pezizomycotina</taxon>
        <taxon>Sordariomycetes</taxon>
        <taxon>Xylariomycetidae</taxon>
        <taxon>Amphisphaeriales</taxon>
        <taxon>Sporocadaceae</taxon>
        <taxon>Truncatella</taxon>
    </lineage>
</organism>
<protein>
    <submittedName>
        <fullName evidence="2">MGS207 protein</fullName>
    </submittedName>
</protein>
<evidence type="ECO:0000313" key="3">
    <source>
        <dbReference type="Proteomes" id="UP000758603"/>
    </source>
</evidence>
<keyword evidence="1" id="KW-0560">Oxidoreductase</keyword>
<proteinExistence type="predicted"/>
<keyword evidence="3" id="KW-1185">Reference proteome</keyword>
<sequence length="405" mass="45852">MASQAGCDDSRLAPVTVHDLTQRADEQSKALSRLLLSNHVNFAVLREPRLLFHNHLPHALGSLYLLGASPQKLEQVYAAEAAELRATNDGLIRDGITESNWRDFLGRKDYTVAFTGFFDNVVENNHGDWKSVVESYLFSGSQPLINGFSGGLAHPFIHLAYAYEFNSKEVATEALSMACTEYDSTHRYIDCYPTDNSTYKTTNIGDVLLRIRQDFRFDNLLCEPGFANLAVIVEKRELEMLEHWNAWEVNDPLRQLYDCMFTASLLSVGAGLPLGEFDFYLAHVLTVGHSLRVLFPVFPRNWHVPIMRQYGLFTILVYIAQLRPAFKEQDIASWDLQSSSWENVAQKSQENELSIDVHFPKVVRALKVAEETCGSRDKHFMKASEKFISEFRGWTGFGLGVDAIP</sequence>